<dbReference type="Pfam" id="PF00903">
    <property type="entry name" value="Glyoxalase"/>
    <property type="match status" value="1"/>
</dbReference>
<dbReference type="Gene3D" id="3.10.180.10">
    <property type="entry name" value="2,3-Dihydroxybiphenyl 1,2-Dioxygenase, domain 1"/>
    <property type="match status" value="1"/>
</dbReference>
<organism evidence="2 3">
    <name type="scientific">Nocardioides endophyticus</name>
    <dbReference type="NCBI Taxonomy" id="1353775"/>
    <lineage>
        <taxon>Bacteria</taxon>
        <taxon>Bacillati</taxon>
        <taxon>Actinomycetota</taxon>
        <taxon>Actinomycetes</taxon>
        <taxon>Propionibacteriales</taxon>
        <taxon>Nocardioidaceae</taxon>
        <taxon>Nocardioides</taxon>
    </lineage>
</organism>
<dbReference type="PROSITE" id="PS51819">
    <property type="entry name" value="VOC"/>
    <property type="match status" value="1"/>
</dbReference>
<evidence type="ECO:0000313" key="3">
    <source>
        <dbReference type="Proteomes" id="UP001499882"/>
    </source>
</evidence>
<dbReference type="InterPro" id="IPR029068">
    <property type="entry name" value="Glyas_Bleomycin-R_OHBP_Dase"/>
</dbReference>
<dbReference type="InterPro" id="IPR004360">
    <property type="entry name" value="Glyas_Fos-R_dOase_dom"/>
</dbReference>
<dbReference type="InterPro" id="IPR037523">
    <property type="entry name" value="VOC_core"/>
</dbReference>
<dbReference type="SUPFAM" id="SSF54593">
    <property type="entry name" value="Glyoxalase/Bleomycin resistance protein/Dihydroxybiphenyl dioxygenase"/>
    <property type="match status" value="1"/>
</dbReference>
<dbReference type="RefSeq" id="WP_345526913.1">
    <property type="nucleotide sequence ID" value="NZ_BAABKN010000014.1"/>
</dbReference>
<protein>
    <recommendedName>
        <fullName evidence="1">VOC domain-containing protein</fullName>
    </recommendedName>
</protein>
<feature type="domain" description="VOC" evidence="1">
    <location>
        <begin position="116"/>
        <end position="230"/>
    </location>
</feature>
<keyword evidence="3" id="KW-1185">Reference proteome</keyword>
<name>A0ABP8YUI5_9ACTN</name>
<proteinExistence type="predicted"/>
<comment type="caution">
    <text evidence="2">The sequence shown here is derived from an EMBL/GenBank/DDBJ whole genome shotgun (WGS) entry which is preliminary data.</text>
</comment>
<accession>A0ABP8YUI5</accession>
<evidence type="ECO:0000313" key="2">
    <source>
        <dbReference type="EMBL" id="GAA4738238.1"/>
    </source>
</evidence>
<gene>
    <name evidence="2" type="ORF">GCM10023350_22970</name>
</gene>
<dbReference type="EMBL" id="BAABKN010000014">
    <property type="protein sequence ID" value="GAA4738238.1"/>
    <property type="molecule type" value="Genomic_DNA"/>
</dbReference>
<evidence type="ECO:0000259" key="1">
    <source>
        <dbReference type="PROSITE" id="PS51819"/>
    </source>
</evidence>
<sequence length="267" mass="29062">MPDPQATAAFLSDGLQLQVVEDGGRFLAIVDGEYGAPRGQAAIEFRAGPEHLVESLVLALPHDADLAELAGLVGGQRVSDTEVSVVDPTTEIPIRLALAPGLAVSVPEPSVLRPRRMGHVNLASPRPAETARFFIDVIGLRLSEYIGEALFWMRTDTEHHNVALRPGRTRSAHHLGMEVAGWHAYQPILDHLDSQGYKIEFGPGRHRPGRSLFVYVCDPTSGLRVELFADMVHLPDPTAPAIGWEPGDRMTKTLNTWGPLPPESFLA</sequence>
<reference evidence="3" key="1">
    <citation type="journal article" date="2019" name="Int. J. Syst. Evol. Microbiol.">
        <title>The Global Catalogue of Microorganisms (GCM) 10K type strain sequencing project: providing services to taxonomists for standard genome sequencing and annotation.</title>
        <authorList>
            <consortium name="The Broad Institute Genomics Platform"/>
            <consortium name="The Broad Institute Genome Sequencing Center for Infectious Disease"/>
            <person name="Wu L."/>
            <person name="Ma J."/>
        </authorList>
    </citation>
    <scope>NUCLEOTIDE SEQUENCE [LARGE SCALE GENOMIC DNA]</scope>
    <source>
        <strain evidence="3">JCM 18532</strain>
    </source>
</reference>
<dbReference type="Proteomes" id="UP001499882">
    <property type="component" value="Unassembled WGS sequence"/>
</dbReference>